<name>A0A6J7AKL6_9ZZZZ</name>
<keyword evidence="3" id="KW-0238">DNA-binding</keyword>
<dbReference type="GO" id="GO:0003700">
    <property type="term" value="F:DNA-binding transcription factor activity"/>
    <property type="evidence" value="ECO:0007669"/>
    <property type="project" value="InterPro"/>
</dbReference>
<dbReference type="Pfam" id="PF00126">
    <property type="entry name" value="HTH_1"/>
    <property type="match status" value="1"/>
</dbReference>
<dbReference type="SUPFAM" id="SSF46785">
    <property type="entry name" value="Winged helix' DNA-binding domain"/>
    <property type="match status" value="1"/>
</dbReference>
<keyword evidence="4" id="KW-0804">Transcription</keyword>
<dbReference type="SUPFAM" id="SSF53850">
    <property type="entry name" value="Periplasmic binding protein-like II"/>
    <property type="match status" value="1"/>
</dbReference>
<evidence type="ECO:0000256" key="1">
    <source>
        <dbReference type="ARBA" id="ARBA00009437"/>
    </source>
</evidence>
<evidence type="ECO:0000256" key="3">
    <source>
        <dbReference type="ARBA" id="ARBA00023125"/>
    </source>
</evidence>
<dbReference type="AlphaFoldDB" id="A0A6J7AKL6"/>
<proteinExistence type="inferred from homology"/>
<dbReference type="PANTHER" id="PTHR30346:SF28">
    <property type="entry name" value="HTH-TYPE TRANSCRIPTIONAL REGULATOR CYNR"/>
    <property type="match status" value="1"/>
</dbReference>
<reference evidence="6" key="1">
    <citation type="submission" date="2020-05" db="EMBL/GenBank/DDBJ databases">
        <authorList>
            <person name="Chiriac C."/>
            <person name="Salcher M."/>
            <person name="Ghai R."/>
            <person name="Kavagutti S V."/>
        </authorList>
    </citation>
    <scope>NUCLEOTIDE SEQUENCE</scope>
</reference>
<feature type="domain" description="HTH lysR-type" evidence="5">
    <location>
        <begin position="1"/>
        <end position="56"/>
    </location>
</feature>
<protein>
    <submittedName>
        <fullName evidence="6">Unannotated protein</fullName>
    </submittedName>
</protein>
<dbReference type="InterPro" id="IPR036388">
    <property type="entry name" value="WH-like_DNA-bd_sf"/>
</dbReference>
<dbReference type="InterPro" id="IPR005119">
    <property type="entry name" value="LysR_subst-bd"/>
</dbReference>
<dbReference type="CDD" id="cd05466">
    <property type="entry name" value="PBP2_LTTR_substrate"/>
    <property type="match status" value="1"/>
</dbReference>
<organism evidence="6">
    <name type="scientific">freshwater metagenome</name>
    <dbReference type="NCBI Taxonomy" id="449393"/>
    <lineage>
        <taxon>unclassified sequences</taxon>
        <taxon>metagenomes</taxon>
        <taxon>ecological metagenomes</taxon>
    </lineage>
</organism>
<dbReference type="Gene3D" id="3.40.190.10">
    <property type="entry name" value="Periplasmic binding protein-like II"/>
    <property type="match status" value="2"/>
</dbReference>
<evidence type="ECO:0000259" key="5">
    <source>
        <dbReference type="PROSITE" id="PS50931"/>
    </source>
</evidence>
<sequence>MDLRQIRALVAVADHQSFSAAARSLHTVQSNVSTHIARLERELRARLVDRSTGKLTHEGEAVVARARRIEDELDAITADISSMVGEIAGTVRVGVIGTTARWFVPPLLERAERDYPKLRLIIVDATTTSLVPQVIDGRLDAALVNLPVSNPDLSTELMFEEDRVIVAPVTHPIAALESITLAQLVEHPLLLPPRGTNFRDVADTEAAARGFELQIRAEVDGVRLLASLAFQGFGAALLPASAAPMHLQSSTWKRIPVTDLPRRSVGLVTNRRSSPAAPAREVRRMIREIVDSIGATQPGIYPHDDIGRTAPL</sequence>
<dbReference type="PANTHER" id="PTHR30346">
    <property type="entry name" value="TRANSCRIPTIONAL DUAL REGULATOR HCAR-RELATED"/>
    <property type="match status" value="1"/>
</dbReference>
<dbReference type="PROSITE" id="PS50931">
    <property type="entry name" value="HTH_LYSR"/>
    <property type="match status" value="1"/>
</dbReference>
<accession>A0A6J7AKL6</accession>
<comment type="similarity">
    <text evidence="1">Belongs to the LysR transcriptional regulatory family.</text>
</comment>
<dbReference type="FunFam" id="1.10.10.10:FF:000001">
    <property type="entry name" value="LysR family transcriptional regulator"/>
    <property type="match status" value="1"/>
</dbReference>
<dbReference type="GO" id="GO:0032993">
    <property type="term" value="C:protein-DNA complex"/>
    <property type="evidence" value="ECO:0007669"/>
    <property type="project" value="TreeGrafter"/>
</dbReference>
<dbReference type="InterPro" id="IPR036390">
    <property type="entry name" value="WH_DNA-bd_sf"/>
</dbReference>
<dbReference type="PRINTS" id="PR00039">
    <property type="entry name" value="HTHLYSR"/>
</dbReference>
<evidence type="ECO:0000256" key="2">
    <source>
        <dbReference type="ARBA" id="ARBA00023015"/>
    </source>
</evidence>
<dbReference type="EMBL" id="CAFABA010000076">
    <property type="protein sequence ID" value="CAB4833422.1"/>
    <property type="molecule type" value="Genomic_DNA"/>
</dbReference>
<dbReference type="Pfam" id="PF03466">
    <property type="entry name" value="LysR_substrate"/>
    <property type="match status" value="1"/>
</dbReference>
<dbReference type="Gene3D" id="1.10.10.10">
    <property type="entry name" value="Winged helix-like DNA-binding domain superfamily/Winged helix DNA-binding domain"/>
    <property type="match status" value="1"/>
</dbReference>
<keyword evidence="2" id="KW-0805">Transcription regulation</keyword>
<evidence type="ECO:0000313" key="6">
    <source>
        <dbReference type="EMBL" id="CAB4833422.1"/>
    </source>
</evidence>
<dbReference type="InterPro" id="IPR000847">
    <property type="entry name" value="LysR_HTH_N"/>
</dbReference>
<evidence type="ECO:0000256" key="4">
    <source>
        <dbReference type="ARBA" id="ARBA00023163"/>
    </source>
</evidence>
<dbReference type="GO" id="GO:0003677">
    <property type="term" value="F:DNA binding"/>
    <property type="evidence" value="ECO:0007669"/>
    <property type="project" value="UniProtKB-KW"/>
</dbReference>
<gene>
    <name evidence="6" type="ORF">UFOPK3139_01807</name>
</gene>